<dbReference type="RefSeq" id="WP_079471665.1">
    <property type="nucleotide sequence ID" value="NZ_FUZZ01000003.1"/>
</dbReference>
<dbReference type="AlphaFoldDB" id="A0A1T5P8F0"/>
<proteinExistence type="predicted"/>
<evidence type="ECO:0000313" key="2">
    <source>
        <dbReference type="Proteomes" id="UP000190166"/>
    </source>
</evidence>
<reference evidence="1 2" key="1">
    <citation type="submission" date="2017-02" db="EMBL/GenBank/DDBJ databases">
        <authorList>
            <person name="Peterson S.W."/>
        </authorList>
    </citation>
    <scope>NUCLEOTIDE SEQUENCE [LARGE SCALE GENOMIC DNA]</scope>
    <source>
        <strain evidence="1 2">DSM 18108</strain>
    </source>
</reference>
<protein>
    <submittedName>
        <fullName evidence="1">Uncharacterized protein</fullName>
    </submittedName>
</protein>
<accession>A0A1T5P8F0</accession>
<gene>
    <name evidence="1" type="ORF">SAMN05660461_4411</name>
</gene>
<sequence length="98" mass="11351">MQTFQSFFHYTHLSETESTDPMLAINRFCELFPPAAARQTLWLWLSETLAAEDTQYENAQHRADLLLLYNELLRLLDANYLLSLLKASNSNETLIISL</sequence>
<name>A0A1T5P8F0_9BACT</name>
<organism evidence="1 2">
    <name type="scientific">Chitinophaga ginsengisegetis</name>
    <dbReference type="NCBI Taxonomy" id="393003"/>
    <lineage>
        <taxon>Bacteria</taxon>
        <taxon>Pseudomonadati</taxon>
        <taxon>Bacteroidota</taxon>
        <taxon>Chitinophagia</taxon>
        <taxon>Chitinophagales</taxon>
        <taxon>Chitinophagaceae</taxon>
        <taxon>Chitinophaga</taxon>
    </lineage>
</organism>
<keyword evidence="2" id="KW-1185">Reference proteome</keyword>
<dbReference type="EMBL" id="FUZZ01000003">
    <property type="protein sequence ID" value="SKD08539.1"/>
    <property type="molecule type" value="Genomic_DNA"/>
</dbReference>
<evidence type="ECO:0000313" key="1">
    <source>
        <dbReference type="EMBL" id="SKD08539.1"/>
    </source>
</evidence>
<dbReference type="Proteomes" id="UP000190166">
    <property type="component" value="Unassembled WGS sequence"/>
</dbReference>
<dbReference type="STRING" id="393003.SAMN05660461_4411"/>